<proteinExistence type="inferred from homology"/>
<dbReference type="SUPFAM" id="SSF161098">
    <property type="entry name" value="MetI-like"/>
    <property type="match status" value="1"/>
</dbReference>
<keyword evidence="3" id="KW-1003">Cell membrane</keyword>
<evidence type="ECO:0000259" key="8">
    <source>
        <dbReference type="PROSITE" id="PS50928"/>
    </source>
</evidence>
<feature type="transmembrane region" description="Helical" evidence="7">
    <location>
        <begin position="101"/>
        <end position="119"/>
    </location>
</feature>
<comment type="caution">
    <text evidence="9">The sequence shown here is derived from an EMBL/GenBank/DDBJ whole genome shotgun (WGS) entry which is preliminary data.</text>
</comment>
<keyword evidence="2 7" id="KW-0813">Transport</keyword>
<evidence type="ECO:0000313" key="9">
    <source>
        <dbReference type="EMBL" id="NYI67057.1"/>
    </source>
</evidence>
<evidence type="ECO:0000313" key="10">
    <source>
        <dbReference type="Proteomes" id="UP000539111"/>
    </source>
</evidence>
<feature type="transmembrane region" description="Helical" evidence="7">
    <location>
        <begin position="9"/>
        <end position="29"/>
    </location>
</feature>
<dbReference type="InterPro" id="IPR035906">
    <property type="entry name" value="MetI-like_sf"/>
</dbReference>
<evidence type="ECO:0000256" key="3">
    <source>
        <dbReference type="ARBA" id="ARBA00022475"/>
    </source>
</evidence>
<dbReference type="InterPro" id="IPR000515">
    <property type="entry name" value="MetI-like"/>
</dbReference>
<evidence type="ECO:0000256" key="7">
    <source>
        <dbReference type="RuleBase" id="RU363032"/>
    </source>
</evidence>
<protein>
    <submittedName>
        <fullName evidence="9">Peptide/nickel transport system permease protein</fullName>
    </submittedName>
</protein>
<name>A0A7Z0A9T6_9MICO</name>
<gene>
    <name evidence="9" type="ORF">BJY26_001363</name>
</gene>
<evidence type="ECO:0000256" key="4">
    <source>
        <dbReference type="ARBA" id="ARBA00022692"/>
    </source>
</evidence>
<dbReference type="GO" id="GO:0005886">
    <property type="term" value="C:plasma membrane"/>
    <property type="evidence" value="ECO:0007669"/>
    <property type="project" value="UniProtKB-SubCell"/>
</dbReference>
<feature type="transmembrane region" description="Helical" evidence="7">
    <location>
        <begin position="287"/>
        <end position="313"/>
    </location>
</feature>
<dbReference type="InterPro" id="IPR045621">
    <property type="entry name" value="BPD_transp_1_N"/>
</dbReference>
<dbReference type="PANTHER" id="PTHR43163">
    <property type="entry name" value="DIPEPTIDE TRANSPORT SYSTEM PERMEASE PROTEIN DPPB-RELATED"/>
    <property type="match status" value="1"/>
</dbReference>
<comment type="similarity">
    <text evidence="7">Belongs to the binding-protein-dependent transport system permease family.</text>
</comment>
<comment type="subcellular location">
    <subcellularLocation>
        <location evidence="1 7">Cell membrane</location>
        <topology evidence="1 7">Multi-pass membrane protein</topology>
    </subcellularLocation>
</comment>
<evidence type="ECO:0000256" key="5">
    <source>
        <dbReference type="ARBA" id="ARBA00022989"/>
    </source>
</evidence>
<keyword evidence="6 7" id="KW-0472">Membrane</keyword>
<dbReference type="Proteomes" id="UP000539111">
    <property type="component" value="Unassembled WGS sequence"/>
</dbReference>
<evidence type="ECO:0000256" key="1">
    <source>
        <dbReference type="ARBA" id="ARBA00004651"/>
    </source>
</evidence>
<dbReference type="GO" id="GO:0055085">
    <property type="term" value="P:transmembrane transport"/>
    <property type="evidence" value="ECO:0007669"/>
    <property type="project" value="InterPro"/>
</dbReference>
<keyword evidence="10" id="KW-1185">Reference proteome</keyword>
<feature type="transmembrane region" description="Helical" evidence="7">
    <location>
        <begin position="178"/>
        <end position="200"/>
    </location>
</feature>
<accession>A0A7Z0A9T6</accession>
<dbReference type="EMBL" id="JACBZP010000001">
    <property type="protein sequence ID" value="NYI67057.1"/>
    <property type="molecule type" value="Genomic_DNA"/>
</dbReference>
<evidence type="ECO:0000256" key="6">
    <source>
        <dbReference type="ARBA" id="ARBA00023136"/>
    </source>
</evidence>
<keyword evidence="4 7" id="KW-0812">Transmembrane</keyword>
<dbReference type="AlphaFoldDB" id="A0A7Z0A9T6"/>
<dbReference type="Gene3D" id="1.10.3720.10">
    <property type="entry name" value="MetI-like"/>
    <property type="match status" value="1"/>
</dbReference>
<reference evidence="9 10" key="1">
    <citation type="submission" date="2020-07" db="EMBL/GenBank/DDBJ databases">
        <title>Sequencing the genomes of 1000 actinobacteria strains.</title>
        <authorList>
            <person name="Klenk H.-P."/>
        </authorList>
    </citation>
    <scope>NUCLEOTIDE SEQUENCE [LARGE SCALE GENOMIC DNA]</scope>
    <source>
        <strain evidence="9 10">DSM 26341</strain>
    </source>
</reference>
<dbReference type="Pfam" id="PF19300">
    <property type="entry name" value="BPD_transp_1_N"/>
    <property type="match status" value="1"/>
</dbReference>
<organism evidence="9 10">
    <name type="scientific">Spelaeicoccus albus</name>
    <dbReference type="NCBI Taxonomy" id="1280376"/>
    <lineage>
        <taxon>Bacteria</taxon>
        <taxon>Bacillati</taxon>
        <taxon>Actinomycetota</taxon>
        <taxon>Actinomycetes</taxon>
        <taxon>Micrococcales</taxon>
        <taxon>Brevibacteriaceae</taxon>
        <taxon>Spelaeicoccus</taxon>
    </lineage>
</organism>
<sequence length="320" mass="34724">MLRYIARRVAIAIPMLLVASFAMFSLIALSGDPLAQIKATDPPPPPSSIKSLEHQLGLDKPFLIRYVLWLIGFVHGDFGQSIQNIDISSQLASRLGTSMRLIIGAIVLAAVLAILVGVVSALRQYGSLDNVLSIIVFVALAVPVFWLGALLKNWAVSLNESVGATIFYTVGDGAHSGVTGIAILGFMILPVIALTANIFASWSRYVRASMIEVLDADYMKLARAKGLRKYQAVWRHGLRNALVPFVTIVALDFSSLVGGAVVTETVFQWRGMGDFLLSAIRNLDVNIIMAWLMIFASATILLNLLADIVYGFLDPRISHS</sequence>
<keyword evidence="5 7" id="KW-1133">Transmembrane helix</keyword>
<feature type="domain" description="ABC transmembrane type-1" evidence="8">
    <location>
        <begin position="95"/>
        <end position="306"/>
    </location>
</feature>
<dbReference type="Pfam" id="PF00528">
    <property type="entry name" value="BPD_transp_1"/>
    <property type="match status" value="1"/>
</dbReference>
<dbReference type="RefSeq" id="WP_179426786.1">
    <property type="nucleotide sequence ID" value="NZ_JACBZP010000001.1"/>
</dbReference>
<dbReference type="CDD" id="cd06261">
    <property type="entry name" value="TM_PBP2"/>
    <property type="match status" value="1"/>
</dbReference>
<dbReference type="PANTHER" id="PTHR43163:SF6">
    <property type="entry name" value="DIPEPTIDE TRANSPORT SYSTEM PERMEASE PROTEIN DPPB-RELATED"/>
    <property type="match status" value="1"/>
</dbReference>
<feature type="transmembrane region" description="Helical" evidence="7">
    <location>
        <begin position="241"/>
        <end position="267"/>
    </location>
</feature>
<dbReference type="PROSITE" id="PS50928">
    <property type="entry name" value="ABC_TM1"/>
    <property type="match status" value="1"/>
</dbReference>
<evidence type="ECO:0000256" key="2">
    <source>
        <dbReference type="ARBA" id="ARBA00022448"/>
    </source>
</evidence>
<feature type="transmembrane region" description="Helical" evidence="7">
    <location>
        <begin position="131"/>
        <end position="151"/>
    </location>
</feature>